<feature type="compositionally biased region" description="Basic residues" evidence="1">
    <location>
        <begin position="253"/>
        <end position="263"/>
    </location>
</feature>
<dbReference type="AlphaFoldDB" id="A0A9P6DUW8"/>
<feature type="compositionally biased region" description="Polar residues" evidence="1">
    <location>
        <begin position="225"/>
        <end position="235"/>
    </location>
</feature>
<gene>
    <name evidence="2" type="ORF">BS47DRAFT_1360758</name>
</gene>
<evidence type="ECO:0000313" key="2">
    <source>
        <dbReference type="EMBL" id="KAF9515796.1"/>
    </source>
</evidence>
<name>A0A9P6DUW8_9AGAM</name>
<feature type="region of interest" description="Disordered" evidence="1">
    <location>
        <begin position="162"/>
        <end position="283"/>
    </location>
</feature>
<reference evidence="2" key="1">
    <citation type="journal article" date="2020" name="Nat. Commun.">
        <title>Large-scale genome sequencing of mycorrhizal fungi provides insights into the early evolution of symbiotic traits.</title>
        <authorList>
            <person name="Miyauchi S."/>
            <person name="Kiss E."/>
            <person name="Kuo A."/>
            <person name="Drula E."/>
            <person name="Kohler A."/>
            <person name="Sanchez-Garcia M."/>
            <person name="Morin E."/>
            <person name="Andreopoulos B."/>
            <person name="Barry K.W."/>
            <person name="Bonito G."/>
            <person name="Buee M."/>
            <person name="Carver A."/>
            <person name="Chen C."/>
            <person name="Cichocki N."/>
            <person name="Clum A."/>
            <person name="Culley D."/>
            <person name="Crous P.W."/>
            <person name="Fauchery L."/>
            <person name="Girlanda M."/>
            <person name="Hayes R.D."/>
            <person name="Keri Z."/>
            <person name="LaButti K."/>
            <person name="Lipzen A."/>
            <person name="Lombard V."/>
            <person name="Magnuson J."/>
            <person name="Maillard F."/>
            <person name="Murat C."/>
            <person name="Nolan M."/>
            <person name="Ohm R.A."/>
            <person name="Pangilinan J."/>
            <person name="Pereira M.F."/>
            <person name="Perotto S."/>
            <person name="Peter M."/>
            <person name="Pfister S."/>
            <person name="Riley R."/>
            <person name="Sitrit Y."/>
            <person name="Stielow J.B."/>
            <person name="Szollosi G."/>
            <person name="Zifcakova L."/>
            <person name="Stursova M."/>
            <person name="Spatafora J.W."/>
            <person name="Tedersoo L."/>
            <person name="Vaario L.M."/>
            <person name="Yamada A."/>
            <person name="Yan M."/>
            <person name="Wang P."/>
            <person name="Xu J."/>
            <person name="Bruns T."/>
            <person name="Baldrian P."/>
            <person name="Vilgalys R."/>
            <person name="Dunand C."/>
            <person name="Henrissat B."/>
            <person name="Grigoriev I.V."/>
            <person name="Hibbett D."/>
            <person name="Nagy L.G."/>
            <person name="Martin F.M."/>
        </authorList>
    </citation>
    <scope>NUCLEOTIDE SEQUENCE</scope>
    <source>
        <strain evidence="2">UP504</strain>
    </source>
</reference>
<feature type="compositionally biased region" description="Polar residues" evidence="1">
    <location>
        <begin position="188"/>
        <end position="197"/>
    </location>
</feature>
<evidence type="ECO:0000313" key="3">
    <source>
        <dbReference type="Proteomes" id="UP000886523"/>
    </source>
</evidence>
<sequence>MGLGELKSRSYGNQRNDRHLGTFWMPAIAGVQLHHNYATTNKVATQIRKTGPHTHHCGCVAIRSWSAPRYQMEAGQMARAWTVRAQMAICQLKIHQMKTPAKNTPTEDAINNENMRIEWQYEPHPPQSRCAVPYKWTATKNAPNEPHTHHSRCVVLYRHKKSTTAHQAGPMKDPVPNKTPHMAKTKPNGDTKQPSTKNPHEPHPLWRVWSPWPPSIPLPPDLNPANNGPQTTSFRTRPPHMTKTTPNEDMKRHNAKNPHKPHPPKYSSDPMAHTYLQPIPLPL</sequence>
<evidence type="ECO:0000256" key="1">
    <source>
        <dbReference type="SAM" id="MobiDB-lite"/>
    </source>
</evidence>
<organism evidence="2 3">
    <name type="scientific">Hydnum rufescens UP504</name>
    <dbReference type="NCBI Taxonomy" id="1448309"/>
    <lineage>
        <taxon>Eukaryota</taxon>
        <taxon>Fungi</taxon>
        <taxon>Dikarya</taxon>
        <taxon>Basidiomycota</taxon>
        <taxon>Agaricomycotina</taxon>
        <taxon>Agaricomycetes</taxon>
        <taxon>Cantharellales</taxon>
        <taxon>Hydnaceae</taxon>
        <taxon>Hydnum</taxon>
    </lineage>
</organism>
<keyword evidence="3" id="KW-1185">Reference proteome</keyword>
<dbReference type="Proteomes" id="UP000886523">
    <property type="component" value="Unassembled WGS sequence"/>
</dbReference>
<protein>
    <submittedName>
        <fullName evidence="2">Uncharacterized protein</fullName>
    </submittedName>
</protein>
<proteinExistence type="predicted"/>
<comment type="caution">
    <text evidence="2">The sequence shown here is derived from an EMBL/GenBank/DDBJ whole genome shotgun (WGS) entry which is preliminary data.</text>
</comment>
<dbReference type="EMBL" id="MU128946">
    <property type="protein sequence ID" value="KAF9515796.1"/>
    <property type="molecule type" value="Genomic_DNA"/>
</dbReference>
<accession>A0A9P6DUW8</accession>
<feature type="compositionally biased region" description="Pro residues" evidence="1">
    <location>
        <begin position="211"/>
        <end position="222"/>
    </location>
</feature>